<accession>C0BXW2</accession>
<comment type="caution">
    <text evidence="2">The sequence shown here is derived from an EMBL/GenBank/DDBJ whole genome shotgun (WGS) entry which is preliminary data.</text>
</comment>
<evidence type="ECO:0000313" key="3">
    <source>
        <dbReference type="Proteomes" id="UP000004893"/>
    </source>
</evidence>
<dbReference type="InterPro" id="IPR045361">
    <property type="entry name" value="CIS_tube_prot_N"/>
</dbReference>
<evidence type="ECO:0000313" key="2">
    <source>
        <dbReference type="EMBL" id="EEG75419.1"/>
    </source>
</evidence>
<dbReference type="EMBL" id="ABYI02000012">
    <property type="protein sequence ID" value="EEG75419.1"/>
    <property type="molecule type" value="Genomic_DNA"/>
</dbReference>
<proteinExistence type="predicted"/>
<dbReference type="HOGENOM" id="CLU_1746444_0_0_9"/>
<organism evidence="2 3">
    <name type="scientific">[Clostridium] hylemonae DSM 15053</name>
    <dbReference type="NCBI Taxonomy" id="553973"/>
    <lineage>
        <taxon>Bacteria</taxon>
        <taxon>Bacillati</taxon>
        <taxon>Bacillota</taxon>
        <taxon>Clostridia</taxon>
        <taxon>Lachnospirales</taxon>
        <taxon>Lachnospiraceae</taxon>
    </lineage>
</organism>
<feature type="domain" description="Contractile injection system tube protein N-terminal" evidence="1">
    <location>
        <begin position="18"/>
        <end position="135"/>
    </location>
</feature>
<dbReference type="Pfam" id="PF19266">
    <property type="entry name" value="CIS_tube"/>
    <property type="match status" value="1"/>
</dbReference>
<evidence type="ECO:0000259" key="1">
    <source>
        <dbReference type="Pfam" id="PF19266"/>
    </source>
</evidence>
<dbReference type="OrthoDB" id="9815939at2"/>
<dbReference type="Proteomes" id="UP000004893">
    <property type="component" value="Unassembled WGS sequence"/>
</dbReference>
<dbReference type="AlphaFoldDB" id="C0BXW2"/>
<dbReference type="eggNOG" id="COG1652">
    <property type="taxonomic scope" value="Bacteria"/>
</dbReference>
<name>C0BXW2_9FIRM</name>
<gene>
    <name evidence="2" type="ORF">CLOHYLEM_04649</name>
</gene>
<protein>
    <recommendedName>
        <fullName evidence="1">Contractile injection system tube protein N-terminal domain-containing protein</fullName>
    </recommendedName>
</protein>
<reference evidence="2" key="1">
    <citation type="submission" date="2009-02" db="EMBL/GenBank/DDBJ databases">
        <authorList>
            <person name="Fulton L."/>
            <person name="Clifton S."/>
            <person name="Fulton B."/>
            <person name="Xu J."/>
            <person name="Minx P."/>
            <person name="Pepin K.H."/>
            <person name="Johnson M."/>
            <person name="Bhonagiri V."/>
            <person name="Nash W.E."/>
            <person name="Mardis E.R."/>
            <person name="Wilson R.K."/>
        </authorList>
    </citation>
    <scope>NUCLEOTIDE SEQUENCE [LARGE SCALE GENOMIC DNA]</scope>
    <source>
        <strain evidence="2">DSM 15053</strain>
    </source>
</reference>
<keyword evidence="3" id="KW-1185">Reference proteome</keyword>
<sequence length="149" mass="16641">MLKKAVLTVPGEKGDFHSLEVQYNPSTLNLSVSARSAAYENPQTHKMHDQVDQNTDSGELTLSFDLVIDDDGGRDVRKTLQGFLGMMFQESSRKIAFGWGDMNFEGSLEHINASFDMFDSSGTPVRGKVHMEIAQRDFKGVVNDELRQP</sequence>
<reference evidence="2" key="2">
    <citation type="submission" date="2013-06" db="EMBL/GenBank/DDBJ databases">
        <title>Draft genome sequence of Clostridium hylemonae (DSM 15053).</title>
        <authorList>
            <person name="Sudarsanam P."/>
            <person name="Ley R."/>
            <person name="Guruge J."/>
            <person name="Turnbaugh P.J."/>
            <person name="Mahowald M."/>
            <person name="Liep D."/>
            <person name="Gordon J."/>
        </authorList>
    </citation>
    <scope>NUCLEOTIDE SEQUENCE</scope>
    <source>
        <strain evidence="2">DSM 15053</strain>
    </source>
</reference>
<dbReference type="RefSeq" id="WP_006441982.1">
    <property type="nucleotide sequence ID" value="NZ_CP036524.1"/>
</dbReference>
<dbReference type="STRING" id="553973.CLOHYLEM_04649"/>